<evidence type="ECO:0000256" key="13">
    <source>
        <dbReference type="ARBA" id="ARBA00023316"/>
    </source>
</evidence>
<evidence type="ECO:0000259" key="15">
    <source>
        <dbReference type="Pfam" id="PF00905"/>
    </source>
</evidence>
<evidence type="ECO:0000256" key="7">
    <source>
        <dbReference type="ARBA" id="ARBA00022692"/>
    </source>
</evidence>
<evidence type="ECO:0000256" key="10">
    <source>
        <dbReference type="ARBA" id="ARBA00022984"/>
    </source>
</evidence>
<keyword evidence="4" id="KW-1003">Cell membrane</keyword>
<dbReference type="GO" id="GO:0006508">
    <property type="term" value="P:proteolysis"/>
    <property type="evidence" value="ECO:0007669"/>
    <property type="project" value="UniProtKB-KW"/>
</dbReference>
<feature type="transmembrane region" description="Helical" evidence="14">
    <location>
        <begin position="21"/>
        <end position="41"/>
    </location>
</feature>
<dbReference type="GO" id="GO:0071972">
    <property type="term" value="F:peptidoglycan L,D-transpeptidase activity"/>
    <property type="evidence" value="ECO:0007669"/>
    <property type="project" value="TreeGrafter"/>
</dbReference>
<dbReference type="Pfam" id="PF03717">
    <property type="entry name" value="PBP_dimer"/>
    <property type="match status" value="1"/>
</dbReference>
<dbReference type="InterPro" id="IPR012338">
    <property type="entry name" value="Beta-lactam/transpept-like"/>
</dbReference>
<dbReference type="EMBL" id="MELI01000063">
    <property type="protein sequence ID" value="OFW33574.1"/>
    <property type="molecule type" value="Genomic_DNA"/>
</dbReference>
<dbReference type="InterPro" id="IPR005311">
    <property type="entry name" value="PBP_dimer"/>
</dbReference>
<evidence type="ECO:0000313" key="18">
    <source>
        <dbReference type="Proteomes" id="UP000178086"/>
    </source>
</evidence>
<keyword evidence="10" id="KW-0573">Peptidoglycan synthesis</keyword>
<dbReference type="GO" id="GO:0005886">
    <property type="term" value="C:plasma membrane"/>
    <property type="evidence" value="ECO:0007669"/>
    <property type="project" value="UniProtKB-SubCell"/>
</dbReference>
<evidence type="ECO:0000256" key="9">
    <source>
        <dbReference type="ARBA" id="ARBA00022960"/>
    </source>
</evidence>
<comment type="similarity">
    <text evidence="3">Belongs to the transpeptidase family.</text>
</comment>
<keyword evidence="11 14" id="KW-1133">Transmembrane helix</keyword>
<evidence type="ECO:0000313" key="17">
    <source>
        <dbReference type="EMBL" id="OFW33574.1"/>
    </source>
</evidence>
<dbReference type="SUPFAM" id="SSF56601">
    <property type="entry name" value="beta-lactamase/transpeptidase-like"/>
    <property type="match status" value="1"/>
</dbReference>
<reference evidence="17 18" key="1">
    <citation type="journal article" date="2016" name="Nat. Commun.">
        <title>Thousands of microbial genomes shed light on interconnected biogeochemical processes in an aquifer system.</title>
        <authorList>
            <person name="Anantharaman K."/>
            <person name="Brown C.T."/>
            <person name="Hug L.A."/>
            <person name="Sharon I."/>
            <person name="Castelle C.J."/>
            <person name="Probst A.J."/>
            <person name="Thomas B.C."/>
            <person name="Singh A."/>
            <person name="Wilkins M.J."/>
            <person name="Karaoz U."/>
            <person name="Brodie E.L."/>
            <person name="Williams K.H."/>
            <person name="Hubbard S.S."/>
            <person name="Banfield J.F."/>
        </authorList>
    </citation>
    <scope>NUCLEOTIDE SEQUENCE [LARGE SCALE GENOMIC DNA]</scope>
</reference>
<evidence type="ECO:0000259" key="16">
    <source>
        <dbReference type="Pfam" id="PF03717"/>
    </source>
</evidence>
<dbReference type="GO" id="GO:0009252">
    <property type="term" value="P:peptidoglycan biosynthetic process"/>
    <property type="evidence" value="ECO:0007669"/>
    <property type="project" value="UniProtKB-KW"/>
</dbReference>
<dbReference type="Gene3D" id="3.30.1390.30">
    <property type="entry name" value="Penicillin-binding protein 2a, domain 3"/>
    <property type="match status" value="1"/>
</dbReference>
<proteinExistence type="inferred from homology"/>
<dbReference type="GO" id="GO:0071555">
    <property type="term" value="P:cell wall organization"/>
    <property type="evidence" value="ECO:0007669"/>
    <property type="project" value="UniProtKB-KW"/>
</dbReference>
<dbReference type="PANTHER" id="PTHR30627:SF2">
    <property type="entry name" value="PEPTIDOGLYCAN D,D-TRANSPEPTIDASE MRDA"/>
    <property type="match status" value="1"/>
</dbReference>
<protein>
    <submittedName>
        <fullName evidence="17">Penicillin-binding protein 2</fullName>
    </submittedName>
</protein>
<evidence type="ECO:0000256" key="11">
    <source>
        <dbReference type="ARBA" id="ARBA00022989"/>
    </source>
</evidence>
<dbReference type="InterPro" id="IPR001460">
    <property type="entry name" value="PCN-bd_Tpept"/>
</dbReference>
<evidence type="ECO:0000256" key="2">
    <source>
        <dbReference type="ARBA" id="ARBA00004236"/>
    </source>
</evidence>
<keyword evidence="7 14" id="KW-0812">Transmembrane</keyword>
<dbReference type="Gene3D" id="3.90.1310.10">
    <property type="entry name" value="Penicillin-binding protein 2a (Domain 2)"/>
    <property type="match status" value="1"/>
</dbReference>
<dbReference type="NCBIfam" id="TIGR03423">
    <property type="entry name" value="pbp2_mrdA"/>
    <property type="match status" value="1"/>
</dbReference>
<dbReference type="AlphaFoldDB" id="A0A1F2UKQ0"/>
<feature type="domain" description="Penicillin-binding protein dimerisation" evidence="16">
    <location>
        <begin position="64"/>
        <end position="234"/>
    </location>
</feature>
<dbReference type="Proteomes" id="UP000178086">
    <property type="component" value="Unassembled WGS sequence"/>
</dbReference>
<dbReference type="InterPro" id="IPR017790">
    <property type="entry name" value="Penicillin-binding_protein_2"/>
</dbReference>
<feature type="domain" description="Penicillin-binding protein transpeptidase" evidence="15">
    <location>
        <begin position="282"/>
        <end position="614"/>
    </location>
</feature>
<dbReference type="InterPro" id="IPR050515">
    <property type="entry name" value="Beta-lactam/transpept"/>
</dbReference>
<keyword evidence="13" id="KW-0961">Cell wall biogenesis/degradation</keyword>
<accession>A0A1F2UKQ0</accession>
<gene>
    <name evidence="17" type="ORF">A2074_06855</name>
</gene>
<keyword evidence="9" id="KW-0133">Cell shape</keyword>
<keyword evidence="6" id="KW-0645">Protease</keyword>
<evidence type="ECO:0000256" key="5">
    <source>
        <dbReference type="ARBA" id="ARBA00022519"/>
    </source>
</evidence>
<keyword evidence="12 14" id="KW-0472">Membrane</keyword>
<evidence type="ECO:0000256" key="4">
    <source>
        <dbReference type="ARBA" id="ARBA00022475"/>
    </source>
</evidence>
<evidence type="ECO:0000256" key="8">
    <source>
        <dbReference type="ARBA" id="ARBA00022801"/>
    </source>
</evidence>
<name>A0A1F2UKQ0_9ACTN</name>
<evidence type="ECO:0000256" key="1">
    <source>
        <dbReference type="ARBA" id="ARBA00004167"/>
    </source>
</evidence>
<keyword evidence="8" id="KW-0378">Hydrolase</keyword>
<dbReference type="Gene3D" id="3.40.710.10">
    <property type="entry name" value="DD-peptidase/beta-lactamase superfamily"/>
    <property type="match status" value="1"/>
</dbReference>
<dbReference type="PANTHER" id="PTHR30627">
    <property type="entry name" value="PEPTIDOGLYCAN D,D-TRANSPEPTIDASE"/>
    <property type="match status" value="1"/>
</dbReference>
<keyword evidence="5" id="KW-0997">Cell inner membrane</keyword>
<dbReference type="SUPFAM" id="SSF56519">
    <property type="entry name" value="Penicillin binding protein dimerisation domain"/>
    <property type="match status" value="1"/>
</dbReference>
<evidence type="ECO:0000256" key="3">
    <source>
        <dbReference type="ARBA" id="ARBA00007171"/>
    </source>
</evidence>
<evidence type="ECO:0000256" key="14">
    <source>
        <dbReference type="SAM" id="Phobius"/>
    </source>
</evidence>
<comment type="caution">
    <text evidence="17">The sequence shown here is derived from an EMBL/GenBank/DDBJ whole genome shotgun (WGS) entry which is preliminary data.</text>
</comment>
<dbReference type="GO" id="GO:0009002">
    <property type="term" value="F:serine-type D-Ala-D-Ala carboxypeptidase activity"/>
    <property type="evidence" value="ECO:0007669"/>
    <property type="project" value="InterPro"/>
</dbReference>
<dbReference type="GO" id="GO:0008658">
    <property type="term" value="F:penicillin binding"/>
    <property type="evidence" value="ECO:0007669"/>
    <property type="project" value="InterPro"/>
</dbReference>
<evidence type="ECO:0000256" key="6">
    <source>
        <dbReference type="ARBA" id="ARBA00022670"/>
    </source>
</evidence>
<organism evidence="17 18">
    <name type="scientific">Candidatus Aquicultor primus</name>
    <dbReference type="NCBI Taxonomy" id="1797195"/>
    <lineage>
        <taxon>Bacteria</taxon>
        <taxon>Bacillati</taxon>
        <taxon>Actinomycetota</taxon>
        <taxon>Candidatus Aquicultoria</taxon>
        <taxon>Candidatus Aquicultorales</taxon>
        <taxon>Candidatus Aquicultoraceae</taxon>
        <taxon>Candidatus Aquicultor</taxon>
    </lineage>
</organism>
<dbReference type="Pfam" id="PF00905">
    <property type="entry name" value="Transpeptidase"/>
    <property type="match status" value="1"/>
</dbReference>
<evidence type="ECO:0000256" key="12">
    <source>
        <dbReference type="ARBA" id="ARBA00023136"/>
    </source>
</evidence>
<dbReference type="InterPro" id="IPR036138">
    <property type="entry name" value="PBP_dimer_sf"/>
</dbReference>
<sequence length="633" mass="69489">MKLTDTTLNKNAKSDDVRPRLVVLTFIAIGLFLMLISRLWFMQVMAGEKYMEMAQGNYIRSIPVEAPRGIIYDRNGQVLVDNRPSIGVSISPAVVENNPELLETMSDVLRMSVDEIKERLAEKKSDPLKPRIVKRDLDDKTLANIEEHKMALPGVDIVTESTRGYPHGELGAHLFGYLGEISDEEMAKFKQTGDYLLGDIIGKTGVESVYEGLLRGQKGSQQLEVNASGRPLSVIRDEDPVPGHNLMLSVDLKIQKAAEQALKDAINRARSGSGGRFTADAGAAIVLDPRNGEILAIASNPTYNPELFIGGISKKNWNELMAKKNNYPLNNRALMAYPPGSTFKPVTMIGALEDGLITVNDTFNCTGKWYGLGKKWAKACWNHAGHGGIGVLRGMAESCDTVFYVMGHNFHKDGQERLQYWARELGFGTRTGVDLATEARGRVPDKEWKREFNKSNPEYQRWYPGDTVNIAIGQGDLLATPLQLAAFYGAIANGGMVYRPHIGKAMISWDGNVKREFKPKPEDKKRLPVSKDIISYTQASLQMVIEQGTGTGSFNGFPIKVAGKTGTAEVRGKDDFAWFVCYAPVDEPKFVVVVLIEQGGHGGSTAAPAARQILAAAFGLNDQGAGYVYDPSR</sequence>
<dbReference type="GO" id="GO:0008360">
    <property type="term" value="P:regulation of cell shape"/>
    <property type="evidence" value="ECO:0007669"/>
    <property type="project" value="UniProtKB-KW"/>
</dbReference>
<comment type="subcellular location">
    <subcellularLocation>
        <location evidence="2">Cell membrane</location>
    </subcellularLocation>
    <subcellularLocation>
        <location evidence="1">Membrane</location>
        <topology evidence="1">Single-pass membrane protein</topology>
    </subcellularLocation>
</comment>